<organism evidence="3 4">
    <name type="scientific">Streptomyces zagrosensis</name>
    <dbReference type="NCBI Taxonomy" id="1042984"/>
    <lineage>
        <taxon>Bacteria</taxon>
        <taxon>Bacillati</taxon>
        <taxon>Actinomycetota</taxon>
        <taxon>Actinomycetes</taxon>
        <taxon>Kitasatosporales</taxon>
        <taxon>Streptomycetaceae</taxon>
        <taxon>Streptomyces</taxon>
    </lineage>
</organism>
<evidence type="ECO:0000313" key="3">
    <source>
        <dbReference type="EMBL" id="MBB5933034.1"/>
    </source>
</evidence>
<evidence type="ECO:0000313" key="4">
    <source>
        <dbReference type="Proteomes" id="UP000588098"/>
    </source>
</evidence>
<evidence type="ECO:0008006" key="5">
    <source>
        <dbReference type="Google" id="ProtNLM"/>
    </source>
</evidence>
<dbReference type="Proteomes" id="UP000588098">
    <property type="component" value="Unassembled WGS sequence"/>
</dbReference>
<dbReference type="AlphaFoldDB" id="A0A7W9Q3P9"/>
<evidence type="ECO:0000256" key="1">
    <source>
        <dbReference type="SAM" id="MobiDB-lite"/>
    </source>
</evidence>
<feature type="chain" id="PRO_5038362320" description="Lipoprotein" evidence="2">
    <location>
        <begin position="29"/>
        <end position="155"/>
    </location>
</feature>
<proteinExistence type="predicted"/>
<protein>
    <recommendedName>
        <fullName evidence="5">Lipoprotein</fullName>
    </recommendedName>
</protein>
<feature type="compositionally biased region" description="Basic and acidic residues" evidence="1">
    <location>
        <begin position="72"/>
        <end position="91"/>
    </location>
</feature>
<feature type="region of interest" description="Disordered" evidence="1">
    <location>
        <begin position="72"/>
        <end position="101"/>
    </location>
</feature>
<keyword evidence="2" id="KW-0732">Signal</keyword>
<dbReference type="PROSITE" id="PS51257">
    <property type="entry name" value="PROKAR_LIPOPROTEIN"/>
    <property type="match status" value="1"/>
</dbReference>
<sequence>MGATRQARRWRHTVIALGALGTAVGTLAACDDVEGGLRATTVAVTTDKVGTRALERGGIDVQWLTCTAQIKREDDGKGNDRSKAPRSRNEGRAQVSCRGETNGNQDLKIDGLVTYVREDRCVRGDLTGTLEGRVVFEADLIGECAGGQPNRPTKT</sequence>
<reference evidence="3 4" key="1">
    <citation type="submission" date="2020-08" db="EMBL/GenBank/DDBJ databases">
        <title>Genomic Encyclopedia of Type Strains, Phase III (KMG-III): the genomes of soil and plant-associated and newly described type strains.</title>
        <authorList>
            <person name="Whitman W."/>
        </authorList>
    </citation>
    <scope>NUCLEOTIDE SEQUENCE [LARGE SCALE GENOMIC DNA]</scope>
    <source>
        <strain evidence="3 4">CECT 8305</strain>
    </source>
</reference>
<name>A0A7W9Q3P9_9ACTN</name>
<gene>
    <name evidence="3" type="ORF">FHS42_000052</name>
</gene>
<accession>A0A7W9Q3P9</accession>
<comment type="caution">
    <text evidence="3">The sequence shown here is derived from an EMBL/GenBank/DDBJ whole genome shotgun (WGS) entry which is preliminary data.</text>
</comment>
<evidence type="ECO:0000256" key="2">
    <source>
        <dbReference type="SAM" id="SignalP"/>
    </source>
</evidence>
<keyword evidence="4" id="KW-1185">Reference proteome</keyword>
<dbReference type="RefSeq" id="WP_184568434.1">
    <property type="nucleotide sequence ID" value="NZ_JACHJL010000001.1"/>
</dbReference>
<feature type="signal peptide" evidence="2">
    <location>
        <begin position="1"/>
        <end position="28"/>
    </location>
</feature>
<dbReference type="EMBL" id="JACHJL010000001">
    <property type="protein sequence ID" value="MBB5933034.1"/>
    <property type="molecule type" value="Genomic_DNA"/>
</dbReference>